<evidence type="ECO:0000256" key="1">
    <source>
        <dbReference type="ARBA" id="ARBA00009512"/>
    </source>
</evidence>
<dbReference type="Pfam" id="PF01250">
    <property type="entry name" value="Ribosomal_S6"/>
    <property type="match status" value="1"/>
</dbReference>
<dbReference type="RefSeq" id="WP_267152426.1">
    <property type="nucleotide sequence ID" value="NZ_JAPMLT010000009.1"/>
</dbReference>
<dbReference type="PANTHER" id="PTHR21011">
    <property type="entry name" value="MITOCHONDRIAL 28S RIBOSOMAL PROTEIN S6"/>
    <property type="match status" value="1"/>
</dbReference>
<dbReference type="CDD" id="cd00473">
    <property type="entry name" value="bS6"/>
    <property type="match status" value="1"/>
</dbReference>
<evidence type="ECO:0000256" key="8">
    <source>
        <dbReference type="HAMAP-Rule" id="MF_00360"/>
    </source>
</evidence>
<reference evidence="9 10" key="1">
    <citation type="submission" date="2022-11" db="EMBL/GenBank/DDBJ databases">
        <title>Study of microbial diversity in lake waters.</title>
        <authorList>
            <person name="Zhang J."/>
        </authorList>
    </citation>
    <scope>NUCLEOTIDE SEQUENCE [LARGE SCALE GENOMIC DNA]</scope>
    <source>
        <strain evidence="9 10">DT12</strain>
    </source>
</reference>
<keyword evidence="3 8" id="KW-0694">RNA-binding</keyword>
<dbReference type="Gene3D" id="3.30.70.60">
    <property type="match status" value="1"/>
</dbReference>
<dbReference type="InterPro" id="IPR000529">
    <property type="entry name" value="Ribosomal_bS6"/>
</dbReference>
<comment type="similarity">
    <text evidence="1 8">Belongs to the bacterial ribosomal protein bS6 family.</text>
</comment>
<dbReference type="HAMAP" id="MF_00360">
    <property type="entry name" value="Ribosomal_bS6"/>
    <property type="match status" value="1"/>
</dbReference>
<dbReference type="GO" id="GO:0005840">
    <property type="term" value="C:ribosome"/>
    <property type="evidence" value="ECO:0007669"/>
    <property type="project" value="UniProtKB-KW"/>
</dbReference>
<dbReference type="PROSITE" id="PS01048">
    <property type="entry name" value="RIBOSOMAL_S6"/>
    <property type="match status" value="1"/>
</dbReference>
<keyword evidence="5 8" id="KW-0687">Ribonucleoprotein</keyword>
<evidence type="ECO:0000313" key="9">
    <source>
        <dbReference type="EMBL" id="MCX7571177.1"/>
    </source>
</evidence>
<keyword evidence="4 8" id="KW-0689">Ribosomal protein</keyword>
<evidence type="ECO:0000256" key="2">
    <source>
        <dbReference type="ARBA" id="ARBA00022730"/>
    </source>
</evidence>
<evidence type="ECO:0000256" key="3">
    <source>
        <dbReference type="ARBA" id="ARBA00022884"/>
    </source>
</evidence>
<dbReference type="Proteomes" id="UP001208017">
    <property type="component" value="Unassembled WGS sequence"/>
</dbReference>
<proteinExistence type="inferred from homology"/>
<dbReference type="InterPro" id="IPR014717">
    <property type="entry name" value="Transl_elong_EF1B/ribsomal_bS6"/>
</dbReference>
<dbReference type="EMBL" id="JAPMLT010000009">
    <property type="protein sequence ID" value="MCX7571177.1"/>
    <property type="molecule type" value="Genomic_DNA"/>
</dbReference>
<protein>
    <recommendedName>
        <fullName evidence="7 8">Small ribosomal subunit protein bS6</fullName>
    </recommendedName>
</protein>
<dbReference type="InterPro" id="IPR020815">
    <property type="entry name" value="Ribosomal_bS6_CS"/>
</dbReference>
<comment type="function">
    <text evidence="6 8">Binds together with bS18 to 16S ribosomal RNA.</text>
</comment>
<name>A0ABT3X5P9_9BACL</name>
<dbReference type="InterPro" id="IPR035980">
    <property type="entry name" value="Ribosomal_bS6_sf"/>
</dbReference>
<dbReference type="SUPFAM" id="SSF54995">
    <property type="entry name" value="Ribosomal protein S6"/>
    <property type="match status" value="1"/>
</dbReference>
<accession>A0ABT3X5P9</accession>
<keyword evidence="2 8" id="KW-0699">rRNA-binding</keyword>
<organism evidence="9 10">
    <name type="scientific">Tumebacillus lacus</name>
    <dbReference type="NCBI Taxonomy" id="2995335"/>
    <lineage>
        <taxon>Bacteria</taxon>
        <taxon>Bacillati</taxon>
        <taxon>Bacillota</taxon>
        <taxon>Bacilli</taxon>
        <taxon>Bacillales</taxon>
        <taxon>Alicyclobacillaceae</taxon>
        <taxon>Tumebacillus</taxon>
    </lineage>
</organism>
<sequence>MRTYETMLVIKTSLEEEARDAVIAKFEGVIAKEGGNVLPTTKLGKRRLAYEINKNREGFYALLNYEANSTTPAELERLMKIDENIIRYLTVVKEEVTKA</sequence>
<evidence type="ECO:0000256" key="6">
    <source>
        <dbReference type="ARBA" id="ARBA00035104"/>
    </source>
</evidence>
<dbReference type="InterPro" id="IPR020814">
    <property type="entry name" value="Ribosomal_S6_plastid/chlpt"/>
</dbReference>
<evidence type="ECO:0000313" key="10">
    <source>
        <dbReference type="Proteomes" id="UP001208017"/>
    </source>
</evidence>
<dbReference type="NCBIfam" id="TIGR00166">
    <property type="entry name" value="S6"/>
    <property type="match status" value="1"/>
</dbReference>
<gene>
    <name evidence="8 9" type="primary">rpsF</name>
    <name evidence="9" type="ORF">OS242_14590</name>
</gene>
<evidence type="ECO:0000256" key="5">
    <source>
        <dbReference type="ARBA" id="ARBA00023274"/>
    </source>
</evidence>
<keyword evidence="10" id="KW-1185">Reference proteome</keyword>
<comment type="caution">
    <text evidence="9">The sequence shown here is derived from an EMBL/GenBank/DDBJ whole genome shotgun (WGS) entry which is preliminary data.</text>
</comment>
<evidence type="ECO:0000256" key="4">
    <source>
        <dbReference type="ARBA" id="ARBA00022980"/>
    </source>
</evidence>
<dbReference type="PANTHER" id="PTHR21011:SF1">
    <property type="entry name" value="SMALL RIBOSOMAL SUBUNIT PROTEIN BS6M"/>
    <property type="match status" value="1"/>
</dbReference>
<evidence type="ECO:0000256" key="7">
    <source>
        <dbReference type="ARBA" id="ARBA00035294"/>
    </source>
</evidence>